<dbReference type="InterPro" id="IPR023673">
    <property type="entry name" value="Ribosomal_uL1_CS"/>
</dbReference>
<dbReference type="PIRSF" id="PIRSF002155">
    <property type="entry name" value="Ribosomal_L1"/>
    <property type="match status" value="1"/>
</dbReference>
<dbReference type="PROSITE" id="PS01199">
    <property type="entry name" value="RIBOSOMAL_L1"/>
    <property type="match status" value="1"/>
</dbReference>
<accession>A0A0P7ZD65</accession>
<sequence>MFDYIAHLTDSLKYFIVEKSTPLSSVGDNSRITTGGIILEHEKVLEAVKQALEKSPERKFAESVDLAINLKNLDMNQPTNRLDEEIILPNGLGRPIKIAVFAKGDTAQRAKAAGADYVFDPEEISILGEDKTRTKNLAEEVNFFIAEAAYMPLIGKTLGQVLGPRGKMPIPLTPDKDVVQVINKSKNSIKVRSKDKMTFHIAVGKKDMDPVKLSQNIEAIINRIEHRYERGMYNVKSIYVKSTMGPAIKVV</sequence>
<dbReference type="FunFam" id="3.40.50.790:FF:000005">
    <property type="entry name" value="50S ribosomal protein L1"/>
    <property type="match status" value="1"/>
</dbReference>
<dbReference type="InterPro" id="IPR002143">
    <property type="entry name" value="Ribosomal_uL1"/>
</dbReference>
<evidence type="ECO:0000256" key="9">
    <source>
        <dbReference type="ARBA" id="ARBA00023274"/>
    </source>
</evidence>
<evidence type="ECO:0000256" key="12">
    <source>
        <dbReference type="RuleBase" id="RU000659"/>
    </source>
</evidence>
<dbReference type="Gene3D" id="3.30.190.20">
    <property type="match status" value="1"/>
</dbReference>
<keyword evidence="3 11" id="KW-0678">Repressor</keyword>
<dbReference type="GO" id="GO:0000049">
    <property type="term" value="F:tRNA binding"/>
    <property type="evidence" value="ECO:0007669"/>
    <property type="project" value="UniProtKB-KW"/>
</dbReference>
<dbReference type="InterPro" id="IPR028364">
    <property type="entry name" value="Ribosomal_uL1/biogenesis"/>
</dbReference>
<dbReference type="GO" id="GO:0015934">
    <property type="term" value="C:large ribosomal subunit"/>
    <property type="evidence" value="ECO:0007669"/>
    <property type="project" value="InterPro"/>
</dbReference>
<reference evidence="13 14" key="1">
    <citation type="submission" date="2015-09" db="EMBL/GenBank/DDBJ databases">
        <title>A metagenomics-based metabolic model of nitrate-dependent anaerobic oxidation of methane by Methanoperedens-like archaea.</title>
        <authorList>
            <person name="Arshad A."/>
            <person name="Speth D.R."/>
            <person name="De Graaf R.M."/>
            <person name="Op Den Camp H.J."/>
            <person name="Jetten M.S."/>
            <person name="Welte C.U."/>
        </authorList>
    </citation>
    <scope>NUCLEOTIDE SEQUENCE [LARGE SCALE GENOMIC DNA]</scope>
</reference>
<dbReference type="GO" id="GO:0003735">
    <property type="term" value="F:structural constituent of ribosome"/>
    <property type="evidence" value="ECO:0007669"/>
    <property type="project" value="InterPro"/>
</dbReference>
<evidence type="ECO:0000256" key="11">
    <source>
        <dbReference type="HAMAP-Rule" id="MF_01318"/>
    </source>
</evidence>
<evidence type="ECO:0000256" key="6">
    <source>
        <dbReference type="ARBA" id="ARBA00022845"/>
    </source>
</evidence>
<evidence type="ECO:0000313" key="13">
    <source>
        <dbReference type="EMBL" id="KPQ42627.1"/>
    </source>
</evidence>
<dbReference type="SUPFAM" id="SSF56808">
    <property type="entry name" value="Ribosomal protein L1"/>
    <property type="match status" value="1"/>
</dbReference>
<protein>
    <recommendedName>
        <fullName evidence="11">Large ribosomal subunit protein uL1</fullName>
    </recommendedName>
</protein>
<dbReference type="InterPro" id="IPR023669">
    <property type="entry name" value="Ribosomal_uL1_arc"/>
</dbReference>
<comment type="function">
    <text evidence="11">Protein L1 is also a translational repressor protein, it controls the translation of its operon by binding to its mRNA.</text>
</comment>
<gene>
    <name evidence="11" type="primary">rpl1</name>
    <name evidence="13" type="ORF">MPEBLZ_02838</name>
</gene>
<keyword evidence="7 11" id="KW-0694">RNA-binding</keyword>
<dbReference type="GO" id="GO:0006412">
    <property type="term" value="P:translation"/>
    <property type="evidence" value="ECO:0007669"/>
    <property type="project" value="UniProtKB-UniRule"/>
</dbReference>
<comment type="similarity">
    <text evidence="1 11 12">Belongs to the universal ribosomal protein uL1 family.</text>
</comment>
<dbReference type="PATRIC" id="fig|1719120.3.peg.3091"/>
<comment type="caution">
    <text evidence="13">The sequence shown here is derived from an EMBL/GenBank/DDBJ whole genome shotgun (WGS) entry which is preliminary data.</text>
</comment>
<evidence type="ECO:0000256" key="5">
    <source>
        <dbReference type="ARBA" id="ARBA00022730"/>
    </source>
</evidence>
<evidence type="ECO:0000256" key="7">
    <source>
        <dbReference type="ARBA" id="ARBA00022884"/>
    </source>
</evidence>
<dbReference type="Proteomes" id="UP000050360">
    <property type="component" value="Unassembled WGS sequence"/>
</dbReference>
<comment type="function">
    <text evidence="11">Binds directly to 23S rRNA. Probably involved in E site tRNA release.</text>
</comment>
<evidence type="ECO:0000256" key="3">
    <source>
        <dbReference type="ARBA" id="ARBA00022491"/>
    </source>
</evidence>
<dbReference type="PANTHER" id="PTHR36427:SF3">
    <property type="entry name" value="LARGE RIBOSOMAL SUBUNIT PROTEIN UL1M"/>
    <property type="match status" value="1"/>
</dbReference>
<dbReference type="CDD" id="cd00403">
    <property type="entry name" value="Ribosomal_L1"/>
    <property type="match status" value="1"/>
</dbReference>
<evidence type="ECO:0000256" key="2">
    <source>
        <dbReference type="ARBA" id="ARBA00011838"/>
    </source>
</evidence>
<name>A0A0P7ZD65_9EURY</name>
<evidence type="ECO:0000256" key="4">
    <source>
        <dbReference type="ARBA" id="ARBA00022555"/>
    </source>
</evidence>
<keyword evidence="9 11" id="KW-0687">Ribonucleoprotein</keyword>
<evidence type="ECO:0000313" key="14">
    <source>
        <dbReference type="Proteomes" id="UP000050360"/>
    </source>
</evidence>
<keyword evidence="4 11" id="KW-0820">tRNA-binding</keyword>
<comment type="function">
    <text evidence="10">Probably involved in E site tRNA release. Binds directly to 23S rRNA.</text>
</comment>
<proteinExistence type="inferred from homology"/>
<keyword evidence="6 11" id="KW-0810">Translation regulation</keyword>
<evidence type="ECO:0000256" key="1">
    <source>
        <dbReference type="ARBA" id="ARBA00010531"/>
    </source>
</evidence>
<dbReference type="HAMAP" id="MF_01318_A">
    <property type="entry name" value="Ribosomal_uL1_A"/>
    <property type="match status" value="1"/>
</dbReference>
<dbReference type="PANTHER" id="PTHR36427">
    <property type="entry name" value="54S RIBOSOMAL PROTEIN L1, MITOCHONDRIAL"/>
    <property type="match status" value="1"/>
</dbReference>
<dbReference type="Pfam" id="PF00687">
    <property type="entry name" value="Ribosomal_L1"/>
    <property type="match status" value="1"/>
</dbReference>
<evidence type="ECO:0000256" key="10">
    <source>
        <dbReference type="ARBA" id="ARBA00045545"/>
    </source>
</evidence>
<dbReference type="GO" id="GO:0019843">
    <property type="term" value="F:rRNA binding"/>
    <property type="evidence" value="ECO:0007669"/>
    <property type="project" value="UniProtKB-UniRule"/>
</dbReference>
<dbReference type="NCBIfam" id="NF003244">
    <property type="entry name" value="PRK04203.1"/>
    <property type="match status" value="1"/>
</dbReference>
<keyword evidence="5 11" id="KW-0699">rRNA-binding</keyword>
<organism evidence="13 14">
    <name type="scientific">Candidatus Methanoperedens nitratireducens</name>
    <dbReference type="NCBI Taxonomy" id="1392998"/>
    <lineage>
        <taxon>Archaea</taxon>
        <taxon>Methanobacteriati</taxon>
        <taxon>Methanobacteriota</taxon>
        <taxon>Stenosarchaea group</taxon>
        <taxon>Methanomicrobia</taxon>
        <taxon>Methanosarcinales</taxon>
        <taxon>ANME-2 cluster</taxon>
        <taxon>Candidatus Methanoperedentaceae</taxon>
        <taxon>Candidatus Methanoperedens</taxon>
    </lineage>
</organism>
<evidence type="ECO:0000256" key="8">
    <source>
        <dbReference type="ARBA" id="ARBA00022980"/>
    </source>
</evidence>
<dbReference type="InterPro" id="IPR016095">
    <property type="entry name" value="Ribosomal_uL1_3-a/b-sand"/>
</dbReference>
<dbReference type="AlphaFoldDB" id="A0A0P7ZD65"/>
<dbReference type="Gene3D" id="3.40.50.790">
    <property type="match status" value="1"/>
</dbReference>
<comment type="subunit">
    <text evidence="2 11">Part of the 50S ribosomal subunit.</text>
</comment>
<dbReference type="InterPro" id="IPR023674">
    <property type="entry name" value="Ribosomal_uL1-like"/>
</dbReference>
<dbReference type="GO" id="GO:0006417">
    <property type="term" value="P:regulation of translation"/>
    <property type="evidence" value="ECO:0007669"/>
    <property type="project" value="UniProtKB-KW"/>
</dbReference>
<dbReference type="EMBL" id="LKCM01000218">
    <property type="protein sequence ID" value="KPQ42627.1"/>
    <property type="molecule type" value="Genomic_DNA"/>
</dbReference>
<keyword evidence="8 11" id="KW-0689">Ribosomal protein</keyword>